<dbReference type="InterPro" id="IPR036397">
    <property type="entry name" value="RNaseH_sf"/>
</dbReference>
<reference evidence="2 3" key="1">
    <citation type="journal article" date="2021" name="Elife">
        <title>Chloroplast acquisition without the gene transfer in kleptoplastic sea slugs, Plakobranchus ocellatus.</title>
        <authorList>
            <person name="Maeda T."/>
            <person name="Takahashi S."/>
            <person name="Yoshida T."/>
            <person name="Shimamura S."/>
            <person name="Takaki Y."/>
            <person name="Nagai Y."/>
            <person name="Toyoda A."/>
            <person name="Suzuki Y."/>
            <person name="Arimoto A."/>
            <person name="Ishii H."/>
            <person name="Satoh N."/>
            <person name="Nishiyama T."/>
            <person name="Hasebe M."/>
            <person name="Maruyama T."/>
            <person name="Minagawa J."/>
            <person name="Obokata J."/>
            <person name="Shigenobu S."/>
        </authorList>
    </citation>
    <scope>NUCLEOTIDE SEQUENCE [LARGE SCALE GENOMIC DNA]</scope>
</reference>
<sequence>MPAVYSKICTADKTRTFQAYTQGEAGINVWTKRTRGWARRGDRAVRMVQERRGQNLTMTFAVNVMNGLVHHDLHLGEMTVERFNQFLHNTSLQCNPGQEICFIFDNARAHGRAAEANLPAEFEMQYLPPYYIHLF</sequence>
<keyword evidence="3" id="KW-1185">Reference proteome</keyword>
<evidence type="ECO:0000313" key="2">
    <source>
        <dbReference type="EMBL" id="GFR92069.1"/>
    </source>
</evidence>
<name>A0AAV4H300_9GAST</name>
<dbReference type="InterPro" id="IPR038717">
    <property type="entry name" value="Tc1-like_DDE_dom"/>
</dbReference>
<comment type="caution">
    <text evidence="2">The sequence shown here is derived from an EMBL/GenBank/DDBJ whole genome shotgun (WGS) entry which is preliminary data.</text>
</comment>
<dbReference type="Gene3D" id="3.30.420.10">
    <property type="entry name" value="Ribonuclease H-like superfamily/Ribonuclease H"/>
    <property type="match status" value="1"/>
</dbReference>
<protein>
    <submittedName>
        <fullName evidence="2">Insertion element IS630 uncharacterized 39 kDa protein</fullName>
    </submittedName>
</protein>
<proteinExistence type="predicted"/>
<accession>A0AAV4H300</accession>
<dbReference type="AlphaFoldDB" id="A0AAV4H300"/>
<evidence type="ECO:0000313" key="3">
    <source>
        <dbReference type="Proteomes" id="UP000762676"/>
    </source>
</evidence>
<organism evidence="2 3">
    <name type="scientific">Elysia marginata</name>
    <dbReference type="NCBI Taxonomy" id="1093978"/>
    <lineage>
        <taxon>Eukaryota</taxon>
        <taxon>Metazoa</taxon>
        <taxon>Spiralia</taxon>
        <taxon>Lophotrochozoa</taxon>
        <taxon>Mollusca</taxon>
        <taxon>Gastropoda</taxon>
        <taxon>Heterobranchia</taxon>
        <taxon>Euthyneura</taxon>
        <taxon>Panpulmonata</taxon>
        <taxon>Sacoglossa</taxon>
        <taxon>Placobranchoidea</taxon>
        <taxon>Plakobranchidae</taxon>
        <taxon>Elysia</taxon>
    </lineage>
</organism>
<dbReference type="Proteomes" id="UP000762676">
    <property type="component" value="Unassembled WGS sequence"/>
</dbReference>
<dbReference type="GO" id="GO:0003676">
    <property type="term" value="F:nucleic acid binding"/>
    <property type="evidence" value="ECO:0007669"/>
    <property type="project" value="InterPro"/>
</dbReference>
<dbReference type="EMBL" id="BMAT01001762">
    <property type="protein sequence ID" value="GFR92069.1"/>
    <property type="molecule type" value="Genomic_DNA"/>
</dbReference>
<evidence type="ECO:0000259" key="1">
    <source>
        <dbReference type="Pfam" id="PF13358"/>
    </source>
</evidence>
<feature type="domain" description="Tc1-like transposase DDE" evidence="1">
    <location>
        <begin position="24"/>
        <end position="130"/>
    </location>
</feature>
<dbReference type="Pfam" id="PF13358">
    <property type="entry name" value="DDE_3"/>
    <property type="match status" value="1"/>
</dbReference>
<gene>
    <name evidence="2" type="ORF">ElyMa_000859100</name>
</gene>